<reference evidence="1" key="1">
    <citation type="submission" date="2021-06" db="EMBL/GenBank/DDBJ databases">
        <authorList>
            <person name="Kallberg Y."/>
            <person name="Tangrot J."/>
            <person name="Rosling A."/>
        </authorList>
    </citation>
    <scope>NUCLEOTIDE SEQUENCE</scope>
    <source>
        <strain evidence="1">IA702</strain>
    </source>
</reference>
<evidence type="ECO:0000313" key="2">
    <source>
        <dbReference type="Proteomes" id="UP000789572"/>
    </source>
</evidence>
<accession>A0A9N9HBG6</accession>
<protein>
    <submittedName>
        <fullName evidence="1">5549_t:CDS:1</fullName>
    </submittedName>
</protein>
<name>A0A9N9HBG6_9GLOM</name>
<comment type="caution">
    <text evidence="1">The sequence shown here is derived from an EMBL/GenBank/DDBJ whole genome shotgun (WGS) entry which is preliminary data.</text>
</comment>
<feature type="non-terminal residue" evidence="1">
    <location>
        <position position="1"/>
    </location>
</feature>
<dbReference type="EMBL" id="CAJVPJ010005613">
    <property type="protein sequence ID" value="CAG8662873.1"/>
    <property type="molecule type" value="Genomic_DNA"/>
</dbReference>
<keyword evidence="2" id="KW-1185">Reference proteome</keyword>
<evidence type="ECO:0000313" key="1">
    <source>
        <dbReference type="EMBL" id="CAG8662873.1"/>
    </source>
</evidence>
<dbReference type="AlphaFoldDB" id="A0A9N9HBG6"/>
<gene>
    <name evidence="1" type="ORF">POCULU_LOCUS10547</name>
</gene>
<dbReference type="OrthoDB" id="2441139at2759"/>
<sequence>EPPVQIASSSREQELLDRIASLEASINKSVHEFDVIVSPKRVKLFKWTVNIEHATLEALKDFIRAVYQTPALENDGAMFDVARDTVAYLYVQNAHRQVDRHEVVLHVPLPHRRQVGRHECVRRLQRGVHRQVDRHDNLPLHFQTQLAVRLTGA</sequence>
<feature type="non-terminal residue" evidence="1">
    <location>
        <position position="153"/>
    </location>
</feature>
<proteinExistence type="predicted"/>
<dbReference type="Proteomes" id="UP000789572">
    <property type="component" value="Unassembled WGS sequence"/>
</dbReference>
<organism evidence="1 2">
    <name type="scientific">Paraglomus occultum</name>
    <dbReference type="NCBI Taxonomy" id="144539"/>
    <lineage>
        <taxon>Eukaryota</taxon>
        <taxon>Fungi</taxon>
        <taxon>Fungi incertae sedis</taxon>
        <taxon>Mucoromycota</taxon>
        <taxon>Glomeromycotina</taxon>
        <taxon>Glomeromycetes</taxon>
        <taxon>Paraglomerales</taxon>
        <taxon>Paraglomeraceae</taxon>
        <taxon>Paraglomus</taxon>
    </lineage>
</organism>